<dbReference type="InterPro" id="IPR037473">
    <property type="entry name" value="Lcp-like"/>
</dbReference>
<dbReference type="EMBL" id="BLJY01000012">
    <property type="protein sequence ID" value="GFF20420.1"/>
    <property type="molecule type" value="Genomic_DNA"/>
</dbReference>
<comment type="caution">
    <text evidence="2">The sequence shown here is derived from an EMBL/GenBank/DDBJ whole genome shotgun (WGS) entry which is preliminary data.</text>
</comment>
<proteinExistence type="predicted"/>
<reference evidence="2 3" key="1">
    <citation type="submission" date="2020-01" db="EMBL/GenBank/DDBJ databases">
        <title>Aspergillus terreus IFO 6365 whole genome shotgun sequence.</title>
        <authorList>
            <person name="Kanamasa S."/>
            <person name="Takahashi H."/>
        </authorList>
    </citation>
    <scope>NUCLEOTIDE SEQUENCE [LARGE SCALE GENOMIC DNA]</scope>
    <source>
        <strain evidence="2 3">IFO 6365</strain>
    </source>
</reference>
<organism evidence="2 3">
    <name type="scientific">Aspergillus terreus</name>
    <dbReference type="NCBI Taxonomy" id="33178"/>
    <lineage>
        <taxon>Eukaryota</taxon>
        <taxon>Fungi</taxon>
        <taxon>Dikarya</taxon>
        <taxon>Ascomycota</taxon>
        <taxon>Pezizomycotina</taxon>
        <taxon>Eurotiomycetes</taxon>
        <taxon>Eurotiomycetidae</taxon>
        <taxon>Eurotiales</taxon>
        <taxon>Aspergillaceae</taxon>
        <taxon>Aspergillus</taxon>
        <taxon>Aspergillus subgen. Circumdati</taxon>
    </lineage>
</organism>
<dbReference type="OrthoDB" id="6361347at2759"/>
<evidence type="ECO:0000313" key="3">
    <source>
        <dbReference type="Proteomes" id="UP000452235"/>
    </source>
</evidence>
<dbReference type="VEuPathDB" id="FungiDB:ATEG_08205"/>
<evidence type="ECO:0000259" key="1">
    <source>
        <dbReference type="Pfam" id="PF09995"/>
    </source>
</evidence>
<dbReference type="Proteomes" id="UP000452235">
    <property type="component" value="Unassembled WGS sequence"/>
</dbReference>
<dbReference type="AlphaFoldDB" id="A0A5M3ZE81"/>
<dbReference type="InterPro" id="IPR018713">
    <property type="entry name" value="MPAB/Lcp_cat_dom"/>
</dbReference>
<protein>
    <submittedName>
        <fullName evidence="2">Transcriptional regulator</fullName>
    </submittedName>
</protein>
<dbReference type="Pfam" id="PF09995">
    <property type="entry name" value="MPAB_Lcp_cat"/>
    <property type="match status" value="1"/>
</dbReference>
<dbReference type="PANTHER" id="PTHR37539">
    <property type="entry name" value="SECRETED PROTEIN-RELATED"/>
    <property type="match status" value="1"/>
</dbReference>
<dbReference type="PANTHER" id="PTHR37539:SF1">
    <property type="entry name" value="ER-BOUND OXYGENASE MPAB_MPAB'_RUBBER OXYGENASE CATALYTIC DOMAIN-CONTAINING PROTEIN"/>
    <property type="match status" value="1"/>
</dbReference>
<sequence length="493" mass="55105">MDTFTSTASPRPGDLVTKWGYSFTWTDQHLPRAETEPLRQQYDTLGAAALERLQAIRASLLETAKANGTNPPPTDLYALLQAHHTHDDVLAQFWAETHTVPEWVDWAQLARGQRVFYRYAVANIVGFALQGFVAENSVHPYPPLPLLPLSHPLTAKLQAAPGVVEVLVRTGGFSTRTLLNRLRETFQWLIQITHSLEALQPGGEGHTATVRVRLLHASVRQRLLLLAARKPGYFDTARYGVPVNTLDSIHSISTFCCNPMWLQLPRFGVAPAAADVADYIALFRYVAVLLGTPEAYFESVESARRTMESMLAHELRTTETSRVVAFNFVECVGNFPMPMYVSKRFVEAGSRWINGHELCDELEMGRPGLLHYLVFAGHCVLVAVMAWVQWVVPGLDALVVKFFREVMYRGVVLRKRSRFTFKYVPREGKSTGKEKHLDGKGDLESGVSWGNVLGLPDMGLFEMFFLLVLVAAVGMATAVVVGALSQYARWNKY</sequence>
<evidence type="ECO:0000313" key="2">
    <source>
        <dbReference type="EMBL" id="GFF20420.1"/>
    </source>
</evidence>
<name>A0A5M3ZE81_ASPTE</name>
<keyword evidence="3" id="KW-1185">Reference proteome</keyword>
<dbReference type="GO" id="GO:0016491">
    <property type="term" value="F:oxidoreductase activity"/>
    <property type="evidence" value="ECO:0007669"/>
    <property type="project" value="InterPro"/>
</dbReference>
<feature type="domain" description="ER-bound oxygenase mpaB/mpaB'/Rubber oxygenase catalytic" evidence="1">
    <location>
        <begin position="159"/>
        <end position="379"/>
    </location>
</feature>
<gene>
    <name evidence="2" type="ORF">ATEIFO6365_0012017600</name>
</gene>
<accession>A0A5M3ZE81</accession>